<accession>A0A8G2CL81</accession>
<evidence type="ECO:0008006" key="3">
    <source>
        <dbReference type="Google" id="ProtNLM"/>
    </source>
</evidence>
<keyword evidence="2" id="KW-1185">Reference proteome</keyword>
<protein>
    <recommendedName>
        <fullName evidence="3">LysM domain-containing protein</fullName>
    </recommendedName>
</protein>
<evidence type="ECO:0000313" key="2">
    <source>
        <dbReference type="Proteomes" id="UP000186308"/>
    </source>
</evidence>
<evidence type="ECO:0000313" key="1">
    <source>
        <dbReference type="EMBL" id="SIQ95061.1"/>
    </source>
</evidence>
<dbReference type="EMBL" id="FTNE01000012">
    <property type="protein sequence ID" value="SIQ95061.1"/>
    <property type="molecule type" value="Genomic_DNA"/>
</dbReference>
<dbReference type="Proteomes" id="UP000186308">
    <property type="component" value="Unassembled WGS sequence"/>
</dbReference>
<gene>
    <name evidence="1" type="ORF">SAMN05421828_11266</name>
</gene>
<dbReference type="OrthoDB" id="8453045at2"/>
<reference evidence="1 2" key="1">
    <citation type="submission" date="2017-01" db="EMBL/GenBank/DDBJ databases">
        <authorList>
            <person name="Varghese N."/>
            <person name="Submissions S."/>
        </authorList>
    </citation>
    <scope>NUCLEOTIDE SEQUENCE [LARGE SCALE GENOMIC DNA]</scope>
    <source>
        <strain evidence="1 2">ATCC 35905</strain>
    </source>
</reference>
<sequence>MSETMVTVVGGNLFAIAAQYLGDATQWIRIAQANGLRDPVLSGVVTLALPPVDPQATGGVPNV</sequence>
<organism evidence="1 2">
    <name type="scientific">Acidiphilium rubrum</name>
    <dbReference type="NCBI Taxonomy" id="526"/>
    <lineage>
        <taxon>Bacteria</taxon>
        <taxon>Pseudomonadati</taxon>
        <taxon>Pseudomonadota</taxon>
        <taxon>Alphaproteobacteria</taxon>
        <taxon>Acetobacterales</taxon>
        <taxon>Acidocellaceae</taxon>
        <taxon>Acidiphilium</taxon>
    </lineage>
</organism>
<dbReference type="AlphaFoldDB" id="A0A8G2CL81"/>
<proteinExistence type="predicted"/>
<name>A0A8G2CL81_ACIRU</name>
<comment type="caution">
    <text evidence="1">The sequence shown here is derived from an EMBL/GenBank/DDBJ whole genome shotgun (WGS) entry which is preliminary data.</text>
</comment>
<dbReference type="RefSeq" id="WP_029312180.1">
    <property type="nucleotide sequence ID" value="NZ_FTNE01000012.1"/>
</dbReference>